<name>A0A4U0RAD7_9RHOB</name>
<feature type="compositionally biased region" description="Basic and acidic residues" evidence="1">
    <location>
        <begin position="239"/>
        <end position="249"/>
    </location>
</feature>
<evidence type="ECO:0000313" key="3">
    <source>
        <dbReference type="Proteomes" id="UP000309747"/>
    </source>
</evidence>
<keyword evidence="3" id="KW-1185">Reference proteome</keyword>
<gene>
    <name evidence="2" type="ORF">FA743_11270</name>
</gene>
<dbReference type="RefSeq" id="WP_136886212.1">
    <property type="nucleotide sequence ID" value="NZ_SUNI01000010.1"/>
</dbReference>
<dbReference type="InterPro" id="IPR036291">
    <property type="entry name" value="NAD(P)-bd_dom_sf"/>
</dbReference>
<sequence length="262" mass="27506">MLRHVIKANPQPAQGAPAGTTVSLIGIDEHTIASIAQLLRGGFRVICADANPTMVDTLGDMVRSGAAGQAAWRAHLDDNMLCLTDDPFAAVLESTITLICQGASESFTGEADDYVLSVLGRTIGTALAHKADYHVVVQQASVLPGTTRNVLISAIEAASGLQAGAGFGTCHLSDRLAHLTSDTTLLFAGVTDLATADTIEDLLQRSGRRASTTLIEVSEMRSWAACDVAGISGNLLRSEKADHQRDPRHPVATPQDRVSLTA</sequence>
<evidence type="ECO:0000313" key="2">
    <source>
        <dbReference type="EMBL" id="TJZ91372.1"/>
    </source>
</evidence>
<dbReference type="Gene3D" id="3.40.50.720">
    <property type="entry name" value="NAD(P)-binding Rossmann-like Domain"/>
    <property type="match status" value="1"/>
</dbReference>
<dbReference type="EMBL" id="SUNI01000010">
    <property type="protein sequence ID" value="TJZ91372.1"/>
    <property type="molecule type" value="Genomic_DNA"/>
</dbReference>
<accession>A0A4U0RAD7</accession>
<feature type="region of interest" description="Disordered" evidence="1">
    <location>
        <begin position="239"/>
        <end position="262"/>
    </location>
</feature>
<dbReference type="AlphaFoldDB" id="A0A4U0RAD7"/>
<proteinExistence type="predicted"/>
<protein>
    <submittedName>
        <fullName evidence="2">Uncharacterized protein</fullName>
    </submittedName>
</protein>
<dbReference type="OrthoDB" id="9803238at2"/>
<dbReference type="Proteomes" id="UP000309747">
    <property type="component" value="Unassembled WGS sequence"/>
</dbReference>
<organism evidence="2 3">
    <name type="scientific">Paracoccus gahaiensis</name>
    <dbReference type="NCBI Taxonomy" id="1706839"/>
    <lineage>
        <taxon>Bacteria</taxon>
        <taxon>Pseudomonadati</taxon>
        <taxon>Pseudomonadota</taxon>
        <taxon>Alphaproteobacteria</taxon>
        <taxon>Rhodobacterales</taxon>
        <taxon>Paracoccaceae</taxon>
        <taxon>Paracoccus</taxon>
    </lineage>
</organism>
<reference evidence="2 3" key="1">
    <citation type="submission" date="2019-04" db="EMBL/GenBank/DDBJ databases">
        <authorList>
            <person name="Li J."/>
        </authorList>
    </citation>
    <scope>NUCLEOTIDE SEQUENCE [LARGE SCALE GENOMIC DNA]</scope>
    <source>
        <strain evidence="2 3">KCTC 42687</strain>
    </source>
</reference>
<comment type="caution">
    <text evidence="2">The sequence shown here is derived from an EMBL/GenBank/DDBJ whole genome shotgun (WGS) entry which is preliminary data.</text>
</comment>
<evidence type="ECO:0000256" key="1">
    <source>
        <dbReference type="SAM" id="MobiDB-lite"/>
    </source>
</evidence>
<dbReference type="SUPFAM" id="SSF51735">
    <property type="entry name" value="NAD(P)-binding Rossmann-fold domains"/>
    <property type="match status" value="1"/>
</dbReference>